<dbReference type="InterPro" id="IPR006450">
    <property type="entry name" value="Phage_HK97_gp6-like"/>
</dbReference>
<protein>
    <submittedName>
        <fullName evidence="1">Phage gp6-like head-tail connector protein</fullName>
    </submittedName>
</protein>
<dbReference type="Gene3D" id="1.10.3230.30">
    <property type="entry name" value="Phage gp6-like head-tail connector protein"/>
    <property type="match status" value="1"/>
</dbReference>
<sequence length="97" mass="11342">MRLLMKISLEEAKNYLRVEHSEDDHLIQVMISASEELCSSILRKNLEEVTEEKEVDFFQTIVLFGTAYLYEHREEGGQESLVELLKALLSAHRRDVF</sequence>
<dbReference type="EMBL" id="CP034543">
    <property type="protein sequence ID" value="AZQ41970.1"/>
    <property type="molecule type" value="Genomic_DNA"/>
</dbReference>
<organism evidence="1 2">
    <name type="scientific">Streptococcus periodonticum</name>
    <dbReference type="NCBI Taxonomy" id="2490633"/>
    <lineage>
        <taxon>Bacteria</taxon>
        <taxon>Bacillati</taxon>
        <taxon>Bacillota</taxon>
        <taxon>Bacilli</taxon>
        <taxon>Lactobacillales</taxon>
        <taxon>Streptococcaceae</taxon>
        <taxon>Streptococcus</taxon>
    </lineage>
</organism>
<keyword evidence="2" id="KW-1185">Reference proteome</keyword>
<name>A0A3Q9EYN2_9STRE</name>
<evidence type="ECO:0000313" key="2">
    <source>
        <dbReference type="Proteomes" id="UP000272924"/>
    </source>
</evidence>
<dbReference type="Pfam" id="PF05135">
    <property type="entry name" value="Phage_connect_1"/>
    <property type="match status" value="1"/>
</dbReference>
<dbReference type="AlphaFoldDB" id="A0A3Q9EYN2"/>
<accession>A0A3Q9EYN2</accession>
<gene>
    <name evidence="1" type="ORF">EHW89_05660</name>
</gene>
<dbReference type="Proteomes" id="UP000272924">
    <property type="component" value="Chromosome"/>
</dbReference>
<proteinExistence type="predicted"/>
<dbReference type="NCBIfam" id="TIGR01560">
    <property type="entry name" value="put_DNA_pack"/>
    <property type="match status" value="1"/>
</dbReference>
<dbReference type="KEGG" id="spei:EHW89_05660"/>
<evidence type="ECO:0000313" key="1">
    <source>
        <dbReference type="EMBL" id="AZQ41970.1"/>
    </source>
</evidence>
<dbReference type="InterPro" id="IPR021146">
    <property type="entry name" value="Phage_gp6-like_head-tail"/>
</dbReference>
<reference evidence="2" key="1">
    <citation type="submission" date="2018-12" db="EMBL/GenBank/DDBJ databases">
        <title>Genome sequencing of Streptococcus sp. KCOM 2412 (= ChDC F135).</title>
        <authorList>
            <person name="Kook J.-K."/>
            <person name="Park S.-N."/>
            <person name="Lim Y.K."/>
        </authorList>
    </citation>
    <scope>NUCLEOTIDE SEQUENCE [LARGE SCALE GENOMIC DNA]</scope>
    <source>
        <strain evidence="2">KCOM 2412</strain>
    </source>
</reference>
<dbReference type="CDD" id="cd08054">
    <property type="entry name" value="gp6"/>
    <property type="match status" value="1"/>
</dbReference>